<dbReference type="SUPFAM" id="SSF54001">
    <property type="entry name" value="Cysteine proteinases"/>
    <property type="match status" value="1"/>
</dbReference>
<evidence type="ECO:0000313" key="5">
    <source>
        <dbReference type="EMBL" id="CAG8953547.1"/>
    </source>
</evidence>
<feature type="region of interest" description="Disordered" evidence="2">
    <location>
        <begin position="650"/>
        <end position="671"/>
    </location>
</feature>
<evidence type="ECO:0000313" key="6">
    <source>
        <dbReference type="Proteomes" id="UP000696280"/>
    </source>
</evidence>
<dbReference type="Pfam" id="PF00443">
    <property type="entry name" value="UCH"/>
    <property type="match status" value="1"/>
</dbReference>
<feature type="domain" description="Rhodanese" evidence="3">
    <location>
        <begin position="401"/>
        <end position="530"/>
    </location>
</feature>
<dbReference type="InterPro" id="IPR001394">
    <property type="entry name" value="Peptidase_C19_UCH"/>
</dbReference>
<accession>A0A9N9KY01</accession>
<proteinExistence type="inferred from homology"/>
<dbReference type="SUPFAM" id="SSF52821">
    <property type="entry name" value="Rhodanese/Cell cycle control phosphatase"/>
    <property type="match status" value="1"/>
</dbReference>
<reference evidence="5" key="1">
    <citation type="submission" date="2021-07" db="EMBL/GenBank/DDBJ databases">
        <authorList>
            <person name="Durling M."/>
        </authorList>
    </citation>
    <scope>NUCLEOTIDE SEQUENCE</scope>
</reference>
<dbReference type="Gene3D" id="3.40.250.10">
    <property type="entry name" value="Rhodanese-like domain"/>
    <property type="match status" value="1"/>
</dbReference>
<feature type="domain" description="USP" evidence="4">
    <location>
        <begin position="702"/>
        <end position="1064"/>
    </location>
</feature>
<dbReference type="GO" id="GO:0016579">
    <property type="term" value="P:protein deubiquitination"/>
    <property type="evidence" value="ECO:0007669"/>
    <property type="project" value="InterPro"/>
</dbReference>
<comment type="similarity">
    <text evidence="1">Belongs to the peptidase C19 family.</text>
</comment>
<dbReference type="GO" id="GO:0004843">
    <property type="term" value="F:cysteine-type deubiquitinase activity"/>
    <property type="evidence" value="ECO:0007669"/>
    <property type="project" value="InterPro"/>
</dbReference>
<dbReference type="CDD" id="cd02257">
    <property type="entry name" value="Peptidase_C19"/>
    <property type="match status" value="1"/>
</dbReference>
<feature type="compositionally biased region" description="Pro residues" evidence="2">
    <location>
        <begin position="652"/>
        <end position="662"/>
    </location>
</feature>
<dbReference type="AlphaFoldDB" id="A0A9N9KY01"/>
<evidence type="ECO:0000256" key="2">
    <source>
        <dbReference type="SAM" id="MobiDB-lite"/>
    </source>
</evidence>
<comment type="caution">
    <text evidence="5">The sequence shown here is derived from an EMBL/GenBank/DDBJ whole genome shotgun (WGS) entry which is preliminary data.</text>
</comment>
<evidence type="ECO:0000259" key="3">
    <source>
        <dbReference type="PROSITE" id="PS50206"/>
    </source>
</evidence>
<dbReference type="InterPro" id="IPR028889">
    <property type="entry name" value="USP"/>
</dbReference>
<dbReference type="EMBL" id="CAJVRL010000051">
    <property type="protein sequence ID" value="CAG8953547.1"/>
    <property type="molecule type" value="Genomic_DNA"/>
</dbReference>
<dbReference type="OrthoDB" id="292964at2759"/>
<evidence type="ECO:0000256" key="1">
    <source>
        <dbReference type="ARBA" id="ARBA00009085"/>
    </source>
</evidence>
<gene>
    <name evidence="5" type="ORF">HYFRA_00010004</name>
</gene>
<feature type="region of interest" description="Disordered" evidence="2">
    <location>
        <begin position="1"/>
        <end position="35"/>
    </location>
</feature>
<dbReference type="Gene3D" id="3.90.70.10">
    <property type="entry name" value="Cysteine proteinases"/>
    <property type="match status" value="1"/>
</dbReference>
<feature type="region of interest" description="Disordered" evidence="2">
    <location>
        <begin position="155"/>
        <end position="196"/>
    </location>
</feature>
<dbReference type="InterPro" id="IPR050185">
    <property type="entry name" value="Ub_carboxyl-term_hydrolase"/>
</dbReference>
<dbReference type="PROSITE" id="PS50235">
    <property type="entry name" value="USP_3"/>
    <property type="match status" value="1"/>
</dbReference>
<dbReference type="PANTHER" id="PTHR21646">
    <property type="entry name" value="UBIQUITIN CARBOXYL-TERMINAL HYDROLASE"/>
    <property type="match status" value="1"/>
</dbReference>
<keyword evidence="6" id="KW-1185">Reference proteome</keyword>
<dbReference type="InterPro" id="IPR001763">
    <property type="entry name" value="Rhodanese-like_dom"/>
</dbReference>
<dbReference type="PROSITE" id="PS50206">
    <property type="entry name" value="RHODANESE_3"/>
    <property type="match status" value="1"/>
</dbReference>
<organism evidence="5 6">
    <name type="scientific">Hymenoscyphus fraxineus</name>
    <dbReference type="NCBI Taxonomy" id="746836"/>
    <lineage>
        <taxon>Eukaryota</taxon>
        <taxon>Fungi</taxon>
        <taxon>Dikarya</taxon>
        <taxon>Ascomycota</taxon>
        <taxon>Pezizomycotina</taxon>
        <taxon>Leotiomycetes</taxon>
        <taxon>Helotiales</taxon>
        <taxon>Helotiaceae</taxon>
        <taxon>Hymenoscyphus</taxon>
    </lineage>
</organism>
<evidence type="ECO:0008006" key="7">
    <source>
        <dbReference type="Google" id="ProtNLM"/>
    </source>
</evidence>
<feature type="compositionally biased region" description="Low complexity" evidence="2">
    <location>
        <begin position="161"/>
        <end position="177"/>
    </location>
</feature>
<sequence length="1067" mass="118003">MSPSALGPSPYTRAVPVNGPGPVSNENESKHLGTDGFKRGNRVFPHFDDLVNVVPDIDINSPLRTILQSGEDSAKQADTSLDFWRPEVALKEHIKASIIALDIVPRHKDYPQLQADRGPLHRMYTGLVKRIQVQSPKLEAVKSVIKENNAASGVKPALSINQQGNGNAANTNGTPNGHTRTQSEALPRKSGISGGRKIELDAMGDGIAPRKKPPVIQPKPQMLHGKPLAQNGSSDLQTRFARLRSPESKPPLQDPRIRTQPIVVPQTAYSSDEMPSVPKSHSHQDKIKDKITLDVKMADLPRPPDAIYSPARGSDNAATVNLLSSIPRSSSYIGLGRKDAAPPISNVGPTPPVVEASRDYFVLAHSVNTHGAVTAKKGVSIPDSTYISAEDLYKYQSMSSQAVRILLVDLRSRGSFDAGHIRSQSIICIEPVSLHLSMSGDELAERMIVGPDAERSLFLHREDFDLVVFYDQSSTTISPFGNSGDDTKDAVHIFSKAVWDFAYEKRLKRRPMLLVGGLDAWVDYMGENALMVTAVSNSKTTTSAQEIMTRSLNRVDAIRGRDTAVRRKVELRRLTKDEVCKWDETIKVDSVIGRPIEADPAAPDEQFYVRTTDDFLRRFPDISKLQESMTSTSIASSPEPLPLYEDELMSTVPPPTRPPPALPRQRSSGITERGPSTIYAAAHAVNLSNQGITNNLVTPGLTGLSNPGILCYMNSSIQFISSLHPLRDYLLGFKYPTNDQPIAIDGERKPLLMLRTLANVFKALWSGQYHWITPKTFASYVNAVHLGMVADHDERLNAYGGSYRQHDASEFLHFVMDILSREMNESMIPVQNVPDAEKDRQDLGPPGLAAEKGWMKHQAENKSILFSQLMGQETTEFKCENCSYTSRSHNMISEIQARLGENTRSGMVYQLENLLDVAYGPLATTDADGASCPKCGATKGLTHTLYLSALPPIVVVQINRVRLNGRKWTNRIQFPEEDLDLGRYFIPMDGMTEGFPEQTAPFKYRAIAAVVHVGSTADRGHFYTVARHMDKGLGWHEFNDTRVIPCAFPRTQQDQAYLIAYERQPNR</sequence>
<dbReference type="InterPro" id="IPR038765">
    <property type="entry name" value="Papain-like_cys_pep_sf"/>
</dbReference>
<name>A0A9N9KY01_9HELO</name>
<protein>
    <recommendedName>
        <fullName evidence="7">Cysteine proteinase</fullName>
    </recommendedName>
</protein>
<dbReference type="Proteomes" id="UP000696280">
    <property type="component" value="Unassembled WGS sequence"/>
</dbReference>
<dbReference type="InterPro" id="IPR036873">
    <property type="entry name" value="Rhodanese-like_dom_sf"/>
</dbReference>
<evidence type="ECO:0000259" key="4">
    <source>
        <dbReference type="PROSITE" id="PS50235"/>
    </source>
</evidence>